<dbReference type="InterPro" id="IPR046645">
    <property type="entry name" value="DUF6757"/>
</dbReference>
<evidence type="ECO:0000313" key="1">
    <source>
        <dbReference type="EMBL" id="KYH26910.1"/>
    </source>
</evidence>
<dbReference type="Proteomes" id="UP000075321">
    <property type="component" value="Unassembled WGS sequence"/>
</dbReference>
<comment type="caution">
    <text evidence="1">The sequence shown here is derived from an EMBL/GenBank/DDBJ whole genome shotgun (WGS) entry which is preliminary data.</text>
</comment>
<dbReference type="EMBL" id="LTAZ01000003">
    <property type="protein sequence ID" value="KYH26910.1"/>
    <property type="molecule type" value="Genomic_DNA"/>
</dbReference>
<name>A0A151AH68_9EURY</name>
<dbReference type="Pfam" id="PF20542">
    <property type="entry name" value="DUF6757"/>
    <property type="match status" value="1"/>
</dbReference>
<organism evidence="1 2">
    <name type="scientific">Halalkalicoccus paucihalophilus</name>
    <dbReference type="NCBI Taxonomy" id="1008153"/>
    <lineage>
        <taxon>Archaea</taxon>
        <taxon>Methanobacteriati</taxon>
        <taxon>Methanobacteriota</taxon>
        <taxon>Stenosarchaea group</taxon>
        <taxon>Halobacteria</taxon>
        <taxon>Halobacteriales</taxon>
        <taxon>Halococcaceae</taxon>
        <taxon>Halalkalicoccus</taxon>
    </lineage>
</organism>
<keyword evidence="2" id="KW-1185">Reference proteome</keyword>
<sequence>MRCHYCDREAAVSAESDGVRVGLCEEHFQERLEELAESEELADLQQRLDVDRES</sequence>
<dbReference type="PATRIC" id="fig|1008153.3.peg.800"/>
<protein>
    <submittedName>
        <fullName evidence="1">Uncharacterized protein</fullName>
    </submittedName>
</protein>
<dbReference type="AlphaFoldDB" id="A0A151AH68"/>
<evidence type="ECO:0000313" key="2">
    <source>
        <dbReference type="Proteomes" id="UP000075321"/>
    </source>
</evidence>
<reference evidence="1 2" key="1">
    <citation type="submission" date="2016-02" db="EMBL/GenBank/DDBJ databases">
        <title>Genome sequence of Halalkalicoccus paucihalophilus DSM 24557.</title>
        <authorList>
            <person name="Poehlein A."/>
            <person name="Daniel R."/>
        </authorList>
    </citation>
    <scope>NUCLEOTIDE SEQUENCE [LARGE SCALE GENOMIC DNA]</scope>
    <source>
        <strain evidence="1 2">DSM 24557</strain>
    </source>
</reference>
<proteinExistence type="predicted"/>
<gene>
    <name evidence="1" type="ORF">HAPAU_07980</name>
</gene>
<dbReference type="RefSeq" id="WP_169802617.1">
    <property type="nucleotide sequence ID" value="NZ_LTAZ01000003.1"/>
</dbReference>
<accession>A0A151AH68</accession>